<organism evidence="1 2">
    <name type="scientific">Agrotis segetum nucleopolyhedrovirus B</name>
    <dbReference type="NCBI Taxonomy" id="1580580"/>
    <lineage>
        <taxon>Viruses</taxon>
        <taxon>Viruses incertae sedis</taxon>
        <taxon>Naldaviricetes</taxon>
        <taxon>Lefavirales</taxon>
        <taxon>Baculoviridae</taxon>
        <taxon>Alphabaculovirus</taxon>
        <taxon>Alphabaculovirus alteragsegetum</taxon>
    </lineage>
</organism>
<evidence type="ECO:0000313" key="1">
    <source>
        <dbReference type="EMBL" id="AIZ48665.1"/>
    </source>
</evidence>
<accession>A0A0A7KVE7</accession>
<keyword evidence="2" id="KW-1185">Reference proteome</keyword>
<evidence type="ECO:0000313" key="2">
    <source>
        <dbReference type="Proteomes" id="UP000202327"/>
    </source>
</evidence>
<dbReference type="RefSeq" id="YP_009112669.1">
    <property type="nucleotide sequence ID" value="NC_025960.1"/>
</dbReference>
<dbReference type="GeneID" id="22619698"/>
<proteinExistence type="predicted"/>
<name>A0A0A7KVE7_9ABAC</name>
<sequence>MCLKLFTEMMKFKNSVYLQMFINEYMALKAYLTRHPSRTLAESNNNGGWCEC</sequence>
<dbReference type="KEGG" id="vg:22619698"/>
<reference evidence="1 2" key="1">
    <citation type="journal article" date="2015" name="Virus Genes">
        <title>The genome sequence of Agrotis segetum nucleopolyhedrovirus B (AgseNPV-B) reveals a new baculovirus species within the Agrotis baculovirus complex.</title>
        <authorList>
            <person name="Wennmann J.T."/>
            <person name="Gueli Alletti G."/>
            <person name="Jehle J.A."/>
        </authorList>
    </citation>
    <scope>NUCLEOTIDE SEQUENCE [LARGE SCALE GENOMIC DNA]</scope>
    <source>
        <strain evidence="1">English</strain>
    </source>
</reference>
<protein>
    <submittedName>
        <fullName evidence="1">Asb108</fullName>
    </submittedName>
</protein>
<dbReference type="EMBL" id="KM102981">
    <property type="protein sequence ID" value="AIZ48665.1"/>
    <property type="molecule type" value="Genomic_DNA"/>
</dbReference>
<dbReference type="Proteomes" id="UP000202327">
    <property type="component" value="Segment"/>
</dbReference>